<feature type="compositionally biased region" description="Pro residues" evidence="1">
    <location>
        <begin position="122"/>
        <end position="131"/>
    </location>
</feature>
<dbReference type="Pfam" id="PF13229">
    <property type="entry name" value="Beta_helix"/>
    <property type="match status" value="1"/>
</dbReference>
<dbReference type="Proteomes" id="UP000007797">
    <property type="component" value="Unassembled WGS sequence"/>
</dbReference>
<dbReference type="EMBL" id="GL883006">
    <property type="protein sequence ID" value="EGG24826.1"/>
    <property type="molecule type" value="Genomic_DNA"/>
</dbReference>
<dbReference type="SMART" id="SM00710">
    <property type="entry name" value="PbH1"/>
    <property type="match status" value="7"/>
</dbReference>
<evidence type="ECO:0000259" key="2">
    <source>
        <dbReference type="Pfam" id="PF13229"/>
    </source>
</evidence>
<feature type="compositionally biased region" description="Polar residues" evidence="1">
    <location>
        <begin position="74"/>
        <end position="83"/>
    </location>
</feature>
<feature type="region of interest" description="Disordered" evidence="1">
    <location>
        <begin position="16"/>
        <end position="230"/>
    </location>
</feature>
<feature type="compositionally biased region" description="Polar residues" evidence="1">
    <location>
        <begin position="161"/>
        <end position="187"/>
    </location>
</feature>
<reference evidence="4" key="1">
    <citation type="journal article" date="2011" name="Genome Res.">
        <title>Phylogeny-wide analysis of social amoeba genomes highlights ancient origins for complex intercellular communication.</title>
        <authorList>
            <person name="Heidel A.J."/>
            <person name="Lawal H.M."/>
            <person name="Felder M."/>
            <person name="Schilde C."/>
            <person name="Helps N.R."/>
            <person name="Tunggal B."/>
            <person name="Rivero F."/>
            <person name="John U."/>
            <person name="Schleicher M."/>
            <person name="Eichinger L."/>
            <person name="Platzer M."/>
            <person name="Noegel A.A."/>
            <person name="Schaap P."/>
            <person name="Gloeckner G."/>
        </authorList>
    </citation>
    <scope>NUCLEOTIDE SEQUENCE [LARGE SCALE GENOMIC DNA]</scope>
    <source>
        <strain evidence="4">SH3</strain>
    </source>
</reference>
<evidence type="ECO:0000256" key="1">
    <source>
        <dbReference type="SAM" id="MobiDB-lite"/>
    </source>
</evidence>
<feature type="compositionally biased region" description="Polar residues" evidence="1">
    <location>
        <begin position="16"/>
        <end position="31"/>
    </location>
</feature>
<dbReference type="GeneID" id="14877358"/>
<protein>
    <submittedName>
        <fullName evidence="3">Carbohydrate-binding domain-containing protein</fullName>
    </submittedName>
</protein>
<dbReference type="InterPro" id="IPR012334">
    <property type="entry name" value="Pectin_lyas_fold"/>
</dbReference>
<dbReference type="RefSeq" id="XP_004362677.1">
    <property type="nucleotide sequence ID" value="XM_004362620.1"/>
</dbReference>
<dbReference type="SUPFAM" id="SSF51126">
    <property type="entry name" value="Pectin lyase-like"/>
    <property type="match status" value="2"/>
</dbReference>
<dbReference type="AlphaFoldDB" id="F4PGJ2"/>
<evidence type="ECO:0000313" key="4">
    <source>
        <dbReference type="Proteomes" id="UP000007797"/>
    </source>
</evidence>
<feature type="domain" description="Right handed beta helix" evidence="2">
    <location>
        <begin position="435"/>
        <end position="599"/>
    </location>
</feature>
<dbReference type="Gene3D" id="2.160.20.10">
    <property type="entry name" value="Single-stranded right-handed beta-helix, Pectin lyase-like"/>
    <property type="match status" value="1"/>
</dbReference>
<dbReference type="InterPro" id="IPR011050">
    <property type="entry name" value="Pectin_lyase_fold/virulence"/>
</dbReference>
<evidence type="ECO:0000313" key="3">
    <source>
        <dbReference type="EMBL" id="EGG24826.1"/>
    </source>
</evidence>
<dbReference type="InterPro" id="IPR006626">
    <property type="entry name" value="PbH1"/>
</dbReference>
<feature type="compositionally biased region" description="Low complexity" evidence="1">
    <location>
        <begin position="56"/>
        <end position="66"/>
    </location>
</feature>
<name>F4PGJ2_CACFS</name>
<accession>F4PGJ2</accession>
<proteinExistence type="predicted"/>
<keyword evidence="4" id="KW-1185">Reference proteome</keyword>
<dbReference type="InterPro" id="IPR039448">
    <property type="entry name" value="Beta_helix"/>
</dbReference>
<dbReference type="OMA" id="DGICFFG"/>
<gene>
    <name evidence="3" type="primary">cnrJ</name>
    <name evidence="3" type="ORF">DFA_03071</name>
</gene>
<dbReference type="OrthoDB" id="1046782at2759"/>
<organism evidence="3 4">
    <name type="scientific">Cavenderia fasciculata</name>
    <name type="common">Slime mold</name>
    <name type="synonym">Dictyostelium fasciculatum</name>
    <dbReference type="NCBI Taxonomy" id="261658"/>
    <lineage>
        <taxon>Eukaryota</taxon>
        <taxon>Amoebozoa</taxon>
        <taxon>Evosea</taxon>
        <taxon>Eumycetozoa</taxon>
        <taxon>Dictyostelia</taxon>
        <taxon>Acytosteliales</taxon>
        <taxon>Cavenderiaceae</taxon>
        <taxon>Cavenderia</taxon>
    </lineage>
</organism>
<feature type="compositionally biased region" description="Polar residues" evidence="1">
    <location>
        <begin position="104"/>
        <end position="117"/>
    </location>
</feature>
<feature type="compositionally biased region" description="Low complexity" evidence="1">
    <location>
        <begin position="37"/>
        <end position="47"/>
    </location>
</feature>
<dbReference type="STRING" id="1054147.F4PGJ2"/>
<feature type="compositionally biased region" description="Low complexity" evidence="1">
    <location>
        <begin position="132"/>
        <end position="157"/>
    </location>
</feature>
<feature type="compositionally biased region" description="Pro residues" evidence="1">
    <location>
        <begin position="213"/>
        <end position="225"/>
    </location>
</feature>
<sequence>MYLLVLVVSFTNQENLTNPVDTLPTTRTTPPQDRKNNNNNQNQMYNNTYAYGDPRQQQQQQQNQQQPGGYPQAVPNNYYSYHQSYTGPPPTTTTGYYSPPKSVATHSGSQQYYSNHGQHQQAPPPVPPRPTQPYQSSSSNPSAQQQQQPNQHPYQSYGYVAQQTTSPTQSRYNTNPQQYQQTSPSNSQQHVHYHQHHHYSPDMGSSNASLKKSPPPRGDTIPPIPGAYGDGVHDDTIAVSRYIQNYPSSQVPIPPGNYLITSSIRITKSNIQIIGSNDVKFIGNFASWVNDPPMGTHFIHDVDYIFVLTGDNILINKLNLYNFCQNSKSAAAVLLFGNGFVMMNCLLDNFNQGLVFGRMNIGDGRTKDISFSNIKVTSNQITNIIGFPGGSISYGDGICFFGCKDVVIANNYVSAKPGCTPRNGINSGPEGYVTSTNVKYDNNTLRGDWDYPLTTEGGSNCILSNNDIQGSNKAGIIERGTNIQVINNKVTIQARTPGEDCAAINLYGVDQCYISGNTLGGEARYGIIAMISHETAGGNQTVIENNTIEGNFFSCVYFGQGVNDVTVRGNVILGNSTNNDSAGVQCWYATGVKVMSNNINIPNGTATLSQGASDIQILNNTMMTSRAGCYVCRESKCVSVEGNDFLGITQSKFGESNDCQDVVCKNNHGIDTHHQHQPPQQHQHQM</sequence>
<dbReference type="KEGG" id="dfa:DFA_03071"/>